<organism evidence="2">
    <name type="scientific">marine sediment metagenome</name>
    <dbReference type="NCBI Taxonomy" id="412755"/>
    <lineage>
        <taxon>unclassified sequences</taxon>
        <taxon>metagenomes</taxon>
        <taxon>ecological metagenomes</taxon>
    </lineage>
</organism>
<gene>
    <name evidence="2" type="ORF">S01H1_40606</name>
</gene>
<dbReference type="InterPro" id="IPR013766">
    <property type="entry name" value="Thioredoxin_domain"/>
</dbReference>
<sequence>MDPIVDGIRQKYRRQLNVVYVSMDQSEGKELARERGVMGTPTFLLLDSEGNQVSILRGSLPLPVIEQAIEELIAQ</sequence>
<reference evidence="2" key="1">
    <citation type="journal article" date="2014" name="Front. Microbiol.">
        <title>High frequency of phylogenetically diverse reductive dehalogenase-homologous genes in deep subseafloor sedimentary metagenomes.</title>
        <authorList>
            <person name="Kawai M."/>
            <person name="Futagami T."/>
            <person name="Toyoda A."/>
            <person name="Takaki Y."/>
            <person name="Nishi S."/>
            <person name="Hori S."/>
            <person name="Arai W."/>
            <person name="Tsubouchi T."/>
            <person name="Morono Y."/>
            <person name="Uchiyama I."/>
            <person name="Ito T."/>
            <person name="Fujiyama A."/>
            <person name="Inagaki F."/>
            <person name="Takami H."/>
        </authorList>
    </citation>
    <scope>NUCLEOTIDE SEQUENCE</scope>
    <source>
        <strain evidence="2">Expedition CK06-06</strain>
    </source>
</reference>
<dbReference type="SUPFAM" id="SSF52833">
    <property type="entry name" value="Thioredoxin-like"/>
    <property type="match status" value="1"/>
</dbReference>
<evidence type="ECO:0000259" key="1">
    <source>
        <dbReference type="Pfam" id="PF00085"/>
    </source>
</evidence>
<dbReference type="Pfam" id="PF00085">
    <property type="entry name" value="Thioredoxin"/>
    <property type="match status" value="1"/>
</dbReference>
<dbReference type="EMBL" id="BARS01025721">
    <property type="protein sequence ID" value="GAG07382.1"/>
    <property type="molecule type" value="Genomic_DNA"/>
</dbReference>
<dbReference type="InterPro" id="IPR036249">
    <property type="entry name" value="Thioredoxin-like_sf"/>
</dbReference>
<dbReference type="Gene3D" id="3.40.30.10">
    <property type="entry name" value="Glutaredoxin"/>
    <property type="match status" value="1"/>
</dbReference>
<proteinExistence type="predicted"/>
<comment type="caution">
    <text evidence="2">The sequence shown here is derived from an EMBL/GenBank/DDBJ whole genome shotgun (WGS) entry which is preliminary data.</text>
</comment>
<evidence type="ECO:0000313" key="2">
    <source>
        <dbReference type="EMBL" id="GAG07382.1"/>
    </source>
</evidence>
<dbReference type="AlphaFoldDB" id="X0V7N6"/>
<feature type="domain" description="Thioredoxin" evidence="1">
    <location>
        <begin position="1"/>
        <end position="70"/>
    </location>
</feature>
<protein>
    <recommendedName>
        <fullName evidence="1">Thioredoxin domain-containing protein</fullName>
    </recommendedName>
</protein>
<name>X0V7N6_9ZZZZ</name>
<accession>X0V7N6</accession>